<dbReference type="Proteomes" id="UP001642360">
    <property type="component" value="Unassembled WGS sequence"/>
</dbReference>
<comment type="caution">
    <text evidence="1">The sequence shown here is derived from an EMBL/GenBank/DDBJ whole genome shotgun (WGS) entry which is preliminary data.</text>
</comment>
<protein>
    <submittedName>
        <fullName evidence="1">Uncharacterized protein</fullName>
    </submittedName>
</protein>
<reference evidence="1 2" key="1">
    <citation type="submission" date="2024-02" db="EMBL/GenBank/DDBJ databases">
        <authorList>
            <person name="Vignale AGUSTIN F."/>
            <person name="Sosa J E."/>
            <person name="Modenutti C."/>
        </authorList>
    </citation>
    <scope>NUCLEOTIDE SEQUENCE [LARGE SCALE GENOMIC DNA]</scope>
</reference>
<keyword evidence="2" id="KW-1185">Reference proteome</keyword>
<gene>
    <name evidence="1" type="ORF">ILEXP_LOCUS10646</name>
</gene>
<accession>A0ABC8RDB1</accession>
<dbReference type="EMBL" id="CAUOFW020001269">
    <property type="protein sequence ID" value="CAK9142956.1"/>
    <property type="molecule type" value="Genomic_DNA"/>
</dbReference>
<organism evidence="1 2">
    <name type="scientific">Ilex paraguariensis</name>
    <name type="common">yerba mate</name>
    <dbReference type="NCBI Taxonomy" id="185542"/>
    <lineage>
        <taxon>Eukaryota</taxon>
        <taxon>Viridiplantae</taxon>
        <taxon>Streptophyta</taxon>
        <taxon>Embryophyta</taxon>
        <taxon>Tracheophyta</taxon>
        <taxon>Spermatophyta</taxon>
        <taxon>Magnoliopsida</taxon>
        <taxon>eudicotyledons</taxon>
        <taxon>Gunneridae</taxon>
        <taxon>Pentapetalae</taxon>
        <taxon>asterids</taxon>
        <taxon>campanulids</taxon>
        <taxon>Aquifoliales</taxon>
        <taxon>Aquifoliaceae</taxon>
        <taxon>Ilex</taxon>
    </lineage>
</organism>
<sequence>MCQLNGLIMSSCFKTLIPVSQQIVYKKKNSEGLCFQGFFLHLPFMTCFGDISKLCFNFGTVKKSSTVFSFSDRSSKLCLEKMENEDTKKLKKGKARLPPKRGQIKAKIFRDTVKILMNALRMGRKREVGRK</sequence>
<dbReference type="AlphaFoldDB" id="A0ABC8RDB1"/>
<evidence type="ECO:0000313" key="1">
    <source>
        <dbReference type="EMBL" id="CAK9142956.1"/>
    </source>
</evidence>
<evidence type="ECO:0000313" key="2">
    <source>
        <dbReference type="Proteomes" id="UP001642360"/>
    </source>
</evidence>
<name>A0ABC8RDB1_9AQUA</name>
<proteinExistence type="predicted"/>